<dbReference type="RefSeq" id="WP_382775135.1">
    <property type="nucleotide sequence ID" value="NZ_JBHXKZ010000018.1"/>
</dbReference>
<comment type="caution">
    <text evidence="2">The sequence shown here is derived from an EMBL/GenBank/DDBJ whole genome shotgun (WGS) entry which is preliminary data.</text>
</comment>
<proteinExistence type="predicted"/>
<keyword evidence="3" id="KW-1185">Reference proteome</keyword>
<evidence type="ECO:0000313" key="2">
    <source>
        <dbReference type="EMBL" id="MFD4825146.1"/>
    </source>
</evidence>
<reference evidence="2 3" key="1">
    <citation type="submission" date="2024-09" db="EMBL/GenBank/DDBJ databases">
        <title>The Natural Products Discovery Center: Release of the First 8490 Sequenced Strains for Exploring Actinobacteria Biosynthetic Diversity.</title>
        <authorList>
            <person name="Kalkreuter E."/>
            <person name="Kautsar S.A."/>
            <person name="Yang D."/>
            <person name="Bader C.D."/>
            <person name="Teijaro C.N."/>
            <person name="Fluegel L."/>
            <person name="Davis C.M."/>
            <person name="Simpson J.R."/>
            <person name="Lauterbach L."/>
            <person name="Steele A.D."/>
            <person name="Gui C."/>
            <person name="Meng S."/>
            <person name="Li G."/>
            <person name="Viehrig K."/>
            <person name="Ye F."/>
            <person name="Su P."/>
            <person name="Kiefer A.F."/>
            <person name="Nichols A."/>
            <person name="Cepeda A.J."/>
            <person name="Yan W."/>
            <person name="Fan B."/>
            <person name="Jiang Y."/>
            <person name="Adhikari A."/>
            <person name="Zheng C.-J."/>
            <person name="Schuster L."/>
            <person name="Cowan T.M."/>
            <person name="Smanski M.J."/>
            <person name="Chevrette M.G."/>
            <person name="De Carvalho L.P.S."/>
            <person name="Shen B."/>
        </authorList>
    </citation>
    <scope>NUCLEOTIDE SEQUENCE [LARGE SCALE GENOMIC DNA]</scope>
    <source>
        <strain evidence="2 3">NPDC058428</strain>
    </source>
</reference>
<sequence length="273" mass="30625">MSAMDIARIRRSLNGTLTELQRAIERFDVPKAADLFEWAWHQASQAPPRETREQRAQLKALKEVLGSRQWRDAERRLATQEQPRTVEAEPARQKRTKRPASEPEPLVRPKVVWSSDTARVGGQVPVNPSDPQATPAVKATSKALPVPARQAVQPLSRLGAGRLSELATDLRPLLEQTARAGATTTWTAIRKRLPALASVNRDDESLLLWLVDDERATGEPLLSALVTVGDRQMHPRFPAISEQLGFAAVPNGTQRSAWSYEVLKTHQFWRHRR</sequence>
<gene>
    <name evidence="2" type="ORF">ACFWOQ_21485</name>
</gene>
<dbReference type="EMBL" id="JBHXKZ010000018">
    <property type="protein sequence ID" value="MFD4825146.1"/>
    <property type="molecule type" value="Genomic_DNA"/>
</dbReference>
<organism evidence="2 3">
    <name type="scientific">Streptomyces rubiginosohelvolus</name>
    <dbReference type="NCBI Taxonomy" id="67362"/>
    <lineage>
        <taxon>Bacteria</taxon>
        <taxon>Bacillati</taxon>
        <taxon>Actinomycetota</taxon>
        <taxon>Actinomycetes</taxon>
        <taxon>Kitasatosporales</taxon>
        <taxon>Streptomycetaceae</taxon>
        <taxon>Streptomyces</taxon>
    </lineage>
</organism>
<feature type="region of interest" description="Disordered" evidence="1">
    <location>
        <begin position="72"/>
        <end position="141"/>
    </location>
</feature>
<evidence type="ECO:0000313" key="3">
    <source>
        <dbReference type="Proteomes" id="UP001598352"/>
    </source>
</evidence>
<protein>
    <submittedName>
        <fullName evidence="2">Uncharacterized protein</fullName>
    </submittedName>
</protein>
<dbReference type="Proteomes" id="UP001598352">
    <property type="component" value="Unassembled WGS sequence"/>
</dbReference>
<feature type="compositionally biased region" description="Basic and acidic residues" evidence="1">
    <location>
        <begin position="72"/>
        <end position="92"/>
    </location>
</feature>
<accession>A0ABW6F755</accession>
<name>A0ABW6F755_9ACTN</name>
<evidence type="ECO:0000256" key="1">
    <source>
        <dbReference type="SAM" id="MobiDB-lite"/>
    </source>
</evidence>